<dbReference type="PIRSF" id="PIRSF000705">
    <property type="entry name" value="DNK"/>
    <property type="match status" value="1"/>
</dbReference>
<feature type="binding site" evidence="2">
    <location>
        <begin position="141"/>
        <end position="145"/>
    </location>
    <ligand>
        <name>ATP</name>
        <dbReference type="ChEBI" id="CHEBI:30616"/>
    </ligand>
</feature>
<dbReference type="PANTHER" id="PTHR10513:SF46">
    <property type="entry name" value="DEOXYGUANOSINE KINASE"/>
    <property type="match status" value="1"/>
</dbReference>
<dbReference type="EMBL" id="EF106972">
    <property type="protein sequence ID" value="ABK80587.1"/>
    <property type="molecule type" value="Genomic_DNA"/>
</dbReference>
<dbReference type="GO" id="GO:0005524">
    <property type="term" value="F:ATP binding"/>
    <property type="evidence" value="ECO:0007669"/>
    <property type="project" value="UniProtKB-KW"/>
</dbReference>
<dbReference type="GO" id="GO:0005737">
    <property type="term" value="C:cytoplasm"/>
    <property type="evidence" value="ECO:0007669"/>
    <property type="project" value="TreeGrafter"/>
</dbReference>
<evidence type="ECO:0000313" key="4">
    <source>
        <dbReference type="EMBL" id="ABK80587.1"/>
    </source>
</evidence>
<name>A4GIZ4_9BACT</name>
<dbReference type="PANTHER" id="PTHR10513">
    <property type="entry name" value="DEOXYNUCLEOSIDE KINASE"/>
    <property type="match status" value="1"/>
</dbReference>
<dbReference type="CDD" id="cd01673">
    <property type="entry name" value="dNK"/>
    <property type="match status" value="1"/>
</dbReference>
<evidence type="ECO:0000259" key="3">
    <source>
        <dbReference type="Pfam" id="PF01712"/>
    </source>
</evidence>
<feature type="domain" description="Deoxynucleoside kinase" evidence="3">
    <location>
        <begin position="11"/>
        <end position="203"/>
    </location>
</feature>
<feature type="active site" description="Proton acceptor" evidence="1">
    <location>
        <position position="89"/>
    </location>
</feature>
<keyword evidence="2" id="KW-0067">ATP-binding</keyword>
<dbReference type="SUPFAM" id="SSF52540">
    <property type="entry name" value="P-loop containing nucleoside triphosphate hydrolases"/>
    <property type="match status" value="1"/>
</dbReference>
<accession>A4GIZ4</accession>
<reference evidence="4" key="1">
    <citation type="journal article" date="2007" name="Environ. Microbiol.">
        <title>Quantitative distribution of presumptive archaeal and bacterial nitrifiers in Monterey Bay and the North Pacific Subtropical Gyre.</title>
        <authorList>
            <person name="Mincer T.J."/>
            <person name="Church M.J."/>
            <person name="Taylor L.T."/>
            <person name="Preston C."/>
            <person name="Karl D.M."/>
            <person name="Delong E.F."/>
        </authorList>
    </citation>
    <scope>NUCLEOTIDE SEQUENCE</scope>
</reference>
<keyword evidence="2" id="KW-0547">Nucleotide-binding</keyword>
<dbReference type="GO" id="GO:0019136">
    <property type="term" value="F:deoxynucleoside kinase activity"/>
    <property type="evidence" value="ECO:0007669"/>
    <property type="project" value="InterPro"/>
</dbReference>
<protein>
    <submittedName>
        <fullName evidence="4">Putative deoxynucleoside kinase</fullName>
    </submittedName>
</protein>
<sequence length="216" mass="25470">MTQQTIEPRFIAVEGSIGAGKTSLVNLLEQQYGARVILEENDSNPFITKFYEDQETYSFQTQIYFLLSRYNQYIELAQRDLFNSVVVIDYLFQRDKIFAQLNLEDHEYRLYEQIYNLISSKAPKPDLVIFLQASTEVLLERVSKRGREYESFMDPDYLDSVNKAFNNFFFYYSDTPLLVINTNEIDFVEKKCDLEELINKVNSHKIGREYYNPLGS</sequence>
<evidence type="ECO:0000256" key="2">
    <source>
        <dbReference type="PIRSR" id="PIRSR000705-3"/>
    </source>
</evidence>
<dbReference type="AlphaFoldDB" id="A4GIZ4"/>
<dbReference type="Gene3D" id="3.40.50.300">
    <property type="entry name" value="P-loop containing nucleotide triphosphate hydrolases"/>
    <property type="match status" value="1"/>
</dbReference>
<dbReference type="Pfam" id="PF01712">
    <property type="entry name" value="dNK"/>
    <property type="match status" value="1"/>
</dbReference>
<keyword evidence="4" id="KW-0418">Kinase</keyword>
<keyword evidence="4" id="KW-0808">Transferase</keyword>
<feature type="binding site" evidence="2">
    <location>
        <begin position="15"/>
        <end position="23"/>
    </location>
    <ligand>
        <name>ATP</name>
        <dbReference type="ChEBI" id="CHEBI:30616"/>
    </ligand>
</feature>
<dbReference type="InterPro" id="IPR050566">
    <property type="entry name" value="Deoxyribonucleoside_kinase"/>
</dbReference>
<organism evidence="4">
    <name type="scientific">uncultured marine Nitrospinaceae bacterium</name>
    <dbReference type="NCBI Taxonomy" id="482920"/>
    <lineage>
        <taxon>Bacteria</taxon>
        <taxon>Pseudomonadati</taxon>
        <taxon>Nitrospinota/Tectimicrobiota group</taxon>
        <taxon>Nitrospinota</taxon>
        <taxon>Nitrospinia</taxon>
        <taxon>Nitrospinales</taxon>
        <taxon>Nitrospinaceae</taxon>
        <taxon>environmental samples</taxon>
    </lineage>
</organism>
<dbReference type="InterPro" id="IPR027417">
    <property type="entry name" value="P-loop_NTPase"/>
</dbReference>
<evidence type="ECO:0000256" key="1">
    <source>
        <dbReference type="PIRSR" id="PIRSR000705-1"/>
    </source>
</evidence>
<dbReference type="InterPro" id="IPR002624">
    <property type="entry name" value="DCK/DGK"/>
</dbReference>
<dbReference type="InterPro" id="IPR031314">
    <property type="entry name" value="DNK_dom"/>
</dbReference>
<proteinExistence type="predicted"/>